<dbReference type="SUPFAM" id="SSF51679">
    <property type="entry name" value="Bacterial luciferase-like"/>
    <property type="match status" value="1"/>
</dbReference>
<accession>A0A6G9YCD5</accession>
<dbReference type="EMBL" id="CP046172">
    <property type="protein sequence ID" value="QIS10800.1"/>
    <property type="molecule type" value="Genomic_DNA"/>
</dbReference>
<reference evidence="1 2" key="1">
    <citation type="journal article" date="2019" name="ACS Chem. Biol.">
        <title>Identification and Mobilization of a Cryptic Antibiotic Biosynthesis Gene Locus from a Human-Pathogenic Nocardia Isolate.</title>
        <authorList>
            <person name="Herisse M."/>
            <person name="Ishida K."/>
            <person name="Porter J.L."/>
            <person name="Howden B."/>
            <person name="Hertweck C."/>
            <person name="Stinear T.P."/>
            <person name="Pidot S.J."/>
        </authorList>
    </citation>
    <scope>NUCLEOTIDE SEQUENCE [LARGE SCALE GENOMIC DNA]</scope>
    <source>
        <strain evidence="1 2">AUSMDU00012717</strain>
    </source>
</reference>
<dbReference type="InterPro" id="IPR036661">
    <property type="entry name" value="Luciferase-like_sf"/>
</dbReference>
<protein>
    <submittedName>
        <fullName evidence="1">LLM class flavin-dependent oxidoreductase</fullName>
    </submittedName>
</protein>
<dbReference type="Proteomes" id="UP000503540">
    <property type="component" value="Chromosome"/>
</dbReference>
<dbReference type="AlphaFoldDB" id="A0A6G9YCD5"/>
<proteinExistence type="predicted"/>
<name>A0A6G9YCD5_9NOCA</name>
<dbReference type="Gene3D" id="3.20.20.30">
    <property type="entry name" value="Luciferase-like domain"/>
    <property type="match status" value="1"/>
</dbReference>
<evidence type="ECO:0000313" key="2">
    <source>
        <dbReference type="Proteomes" id="UP000503540"/>
    </source>
</evidence>
<sequence>MRFAISYSSPFHGVDPDRLIAVARHAERCGFEGLYLPDHLALYPGAMFGAVELPTQLPYLEPLDALSFVAATTERILLQPPDDQS</sequence>
<gene>
    <name evidence="1" type="ORF">F5544_14575</name>
</gene>
<dbReference type="GO" id="GO:0016705">
    <property type="term" value="F:oxidoreductase activity, acting on paired donors, with incorporation or reduction of molecular oxygen"/>
    <property type="evidence" value="ECO:0007669"/>
    <property type="project" value="InterPro"/>
</dbReference>
<keyword evidence="2" id="KW-1185">Reference proteome</keyword>
<dbReference type="KEGG" id="nah:F5544_14575"/>
<organism evidence="1 2">
    <name type="scientific">Nocardia arthritidis</name>
    <dbReference type="NCBI Taxonomy" id="228602"/>
    <lineage>
        <taxon>Bacteria</taxon>
        <taxon>Bacillati</taxon>
        <taxon>Actinomycetota</taxon>
        <taxon>Actinomycetes</taxon>
        <taxon>Mycobacteriales</taxon>
        <taxon>Nocardiaceae</taxon>
        <taxon>Nocardia</taxon>
    </lineage>
</organism>
<evidence type="ECO:0000313" key="1">
    <source>
        <dbReference type="EMBL" id="QIS10800.1"/>
    </source>
</evidence>